<dbReference type="AlphaFoldDB" id="A0A5C6ED81"/>
<dbReference type="Pfam" id="PF12698">
    <property type="entry name" value="ABC2_membrane_3"/>
    <property type="match status" value="1"/>
</dbReference>
<keyword evidence="5 8" id="KW-0812">Transmembrane</keyword>
<feature type="transmembrane region" description="Helical" evidence="8">
    <location>
        <begin position="258"/>
        <end position="280"/>
    </location>
</feature>
<accession>A0A5C6ED81</accession>
<dbReference type="InterPro" id="IPR047817">
    <property type="entry name" value="ABC2_TM_bact-type"/>
</dbReference>
<dbReference type="Gene3D" id="3.40.1710.10">
    <property type="entry name" value="abc type-2 transporter like domain"/>
    <property type="match status" value="1"/>
</dbReference>
<dbReference type="GO" id="GO:0140359">
    <property type="term" value="F:ABC-type transporter activity"/>
    <property type="evidence" value="ECO:0007669"/>
    <property type="project" value="InterPro"/>
</dbReference>
<keyword evidence="3" id="KW-0813">Transport</keyword>
<dbReference type="InterPro" id="IPR051449">
    <property type="entry name" value="ABC-2_transporter_component"/>
</dbReference>
<keyword evidence="4" id="KW-1003">Cell membrane</keyword>
<dbReference type="PROSITE" id="PS51012">
    <property type="entry name" value="ABC_TM2"/>
    <property type="match status" value="1"/>
</dbReference>
<feature type="transmembrane region" description="Helical" evidence="8">
    <location>
        <begin position="348"/>
        <end position="366"/>
    </location>
</feature>
<sequence length="374" mass="41069">MNSLANIFWLGTKELRTLLGSIALMGFLVYSFTFSVYQQSEGVPEDVNRASVAFVDEDQSTLSRNMRAALYPPYFKVPVEITADEIDGSMDATRFLFVVVIPPNFESDVRDGKSPEIQVNIDATAVRQAALGAGYIQSILTKEIRRFANRTDAVAVQPIKLVKRKAFNPNGTNSWNRAFTGLLDQLSMLTIILTGAAILREREHGTLEHLLVMPLTSFEIAISKVWANGIVILAFFVLSMIFVVEGAIGVPIAGSRMLLLSGTVVYLFAAAAVGILLATIARSMAQYGLLCMITIIPMMMLSGGMSPLESQPDWLQRITWFLPSRQYMSFAQAIAFRGVGFNNVWPEFIAMVGLGLAAFLGSLRLFRRSISATG</sequence>
<dbReference type="Proteomes" id="UP000317977">
    <property type="component" value="Unassembled WGS sequence"/>
</dbReference>
<evidence type="ECO:0000256" key="6">
    <source>
        <dbReference type="ARBA" id="ARBA00022989"/>
    </source>
</evidence>
<comment type="caution">
    <text evidence="10">The sequence shown here is derived from an EMBL/GenBank/DDBJ whole genome shotgun (WGS) entry which is preliminary data.</text>
</comment>
<comment type="subcellular location">
    <subcellularLocation>
        <location evidence="1">Cell membrane</location>
        <topology evidence="1">Multi-pass membrane protein</topology>
    </subcellularLocation>
</comment>
<dbReference type="GO" id="GO:0005886">
    <property type="term" value="C:plasma membrane"/>
    <property type="evidence" value="ECO:0007669"/>
    <property type="project" value="UniProtKB-SubCell"/>
</dbReference>
<keyword evidence="6 8" id="KW-1133">Transmembrane helix</keyword>
<evidence type="ECO:0000313" key="11">
    <source>
        <dbReference type="Proteomes" id="UP000317977"/>
    </source>
</evidence>
<evidence type="ECO:0000256" key="8">
    <source>
        <dbReference type="SAM" id="Phobius"/>
    </source>
</evidence>
<gene>
    <name evidence="10" type="primary">yhhJ</name>
    <name evidence="10" type="ORF">Poly59_58510</name>
</gene>
<evidence type="ECO:0000256" key="7">
    <source>
        <dbReference type="ARBA" id="ARBA00023136"/>
    </source>
</evidence>
<feature type="domain" description="ABC transmembrane type-2" evidence="9">
    <location>
        <begin position="133"/>
        <end position="369"/>
    </location>
</feature>
<organism evidence="10 11">
    <name type="scientific">Rubripirellula reticaptiva</name>
    <dbReference type="NCBI Taxonomy" id="2528013"/>
    <lineage>
        <taxon>Bacteria</taxon>
        <taxon>Pseudomonadati</taxon>
        <taxon>Planctomycetota</taxon>
        <taxon>Planctomycetia</taxon>
        <taxon>Pirellulales</taxon>
        <taxon>Pirellulaceae</taxon>
        <taxon>Rubripirellula</taxon>
    </lineage>
</organism>
<feature type="transmembrane region" description="Helical" evidence="8">
    <location>
        <begin position="287"/>
        <end position="305"/>
    </location>
</feature>
<evidence type="ECO:0000259" key="9">
    <source>
        <dbReference type="PROSITE" id="PS51012"/>
    </source>
</evidence>
<keyword evidence="7 8" id="KW-0472">Membrane</keyword>
<evidence type="ECO:0000256" key="1">
    <source>
        <dbReference type="ARBA" id="ARBA00004651"/>
    </source>
</evidence>
<reference evidence="10 11" key="1">
    <citation type="submission" date="2019-02" db="EMBL/GenBank/DDBJ databases">
        <title>Deep-cultivation of Planctomycetes and their phenomic and genomic characterization uncovers novel biology.</title>
        <authorList>
            <person name="Wiegand S."/>
            <person name="Jogler M."/>
            <person name="Boedeker C."/>
            <person name="Pinto D."/>
            <person name="Vollmers J."/>
            <person name="Rivas-Marin E."/>
            <person name="Kohn T."/>
            <person name="Peeters S.H."/>
            <person name="Heuer A."/>
            <person name="Rast P."/>
            <person name="Oberbeckmann S."/>
            <person name="Bunk B."/>
            <person name="Jeske O."/>
            <person name="Meyerdierks A."/>
            <person name="Storesund J.E."/>
            <person name="Kallscheuer N."/>
            <person name="Luecker S."/>
            <person name="Lage O.M."/>
            <person name="Pohl T."/>
            <person name="Merkel B.J."/>
            <person name="Hornburger P."/>
            <person name="Mueller R.-W."/>
            <person name="Bruemmer F."/>
            <person name="Labrenz M."/>
            <person name="Spormann A.M."/>
            <person name="Op Den Camp H."/>
            <person name="Overmann J."/>
            <person name="Amann R."/>
            <person name="Jetten M.S.M."/>
            <person name="Mascher T."/>
            <person name="Medema M.H."/>
            <person name="Devos D.P."/>
            <person name="Kaster A.-K."/>
            <person name="Ovreas L."/>
            <person name="Rohde M."/>
            <person name="Galperin M.Y."/>
            <person name="Jogler C."/>
        </authorList>
    </citation>
    <scope>NUCLEOTIDE SEQUENCE [LARGE SCALE GENOMIC DNA]</scope>
    <source>
        <strain evidence="10 11">Poly59</strain>
    </source>
</reference>
<dbReference type="PANTHER" id="PTHR30294">
    <property type="entry name" value="MEMBRANE COMPONENT OF ABC TRANSPORTER YHHJ-RELATED"/>
    <property type="match status" value="1"/>
</dbReference>
<evidence type="ECO:0000256" key="3">
    <source>
        <dbReference type="ARBA" id="ARBA00022448"/>
    </source>
</evidence>
<protein>
    <submittedName>
        <fullName evidence="10">Inner membrane transport permease YhhJ</fullName>
    </submittedName>
</protein>
<dbReference type="PANTHER" id="PTHR30294:SF47">
    <property type="entry name" value="INNER MEMBRANE TRANSPORT PERMEASE YHHJ"/>
    <property type="match status" value="1"/>
</dbReference>
<proteinExistence type="inferred from homology"/>
<dbReference type="EMBL" id="SJPX01000006">
    <property type="protein sequence ID" value="TWU46878.1"/>
    <property type="molecule type" value="Genomic_DNA"/>
</dbReference>
<feature type="transmembrane region" description="Helical" evidence="8">
    <location>
        <begin position="225"/>
        <end position="252"/>
    </location>
</feature>
<dbReference type="OrthoDB" id="9776218at2"/>
<dbReference type="InterPro" id="IPR013525">
    <property type="entry name" value="ABC2_TM"/>
</dbReference>
<evidence type="ECO:0000256" key="5">
    <source>
        <dbReference type="ARBA" id="ARBA00022692"/>
    </source>
</evidence>
<feature type="transmembrane region" description="Helical" evidence="8">
    <location>
        <begin position="18"/>
        <end position="37"/>
    </location>
</feature>
<evidence type="ECO:0000256" key="4">
    <source>
        <dbReference type="ARBA" id="ARBA00022475"/>
    </source>
</evidence>
<evidence type="ECO:0000313" key="10">
    <source>
        <dbReference type="EMBL" id="TWU46878.1"/>
    </source>
</evidence>
<comment type="similarity">
    <text evidence="2">Belongs to the ABC-2 integral membrane protein family.</text>
</comment>
<keyword evidence="11" id="KW-1185">Reference proteome</keyword>
<dbReference type="RefSeq" id="WP_146537313.1">
    <property type="nucleotide sequence ID" value="NZ_SJPX01000006.1"/>
</dbReference>
<evidence type="ECO:0000256" key="2">
    <source>
        <dbReference type="ARBA" id="ARBA00007783"/>
    </source>
</evidence>
<name>A0A5C6ED81_9BACT</name>